<evidence type="ECO:0000313" key="7">
    <source>
        <dbReference type="EMBL" id="EMR4588802.1"/>
    </source>
</evidence>
<dbReference type="RefSeq" id="WP_125894753.1">
    <property type="nucleotide sequence ID" value="NZ_RHRR02000001.1"/>
</dbReference>
<dbReference type="InterPro" id="IPR020846">
    <property type="entry name" value="MFS_dom"/>
</dbReference>
<dbReference type="AlphaFoldDB" id="A0A3R8W0K2"/>
<feature type="domain" description="Major facilitator superfamily (MFS) profile" evidence="5">
    <location>
        <begin position="213"/>
        <end position="405"/>
    </location>
</feature>
<feature type="transmembrane region" description="Helical" evidence="4">
    <location>
        <begin position="250"/>
        <end position="273"/>
    </location>
</feature>
<sequence>MIGRYQQLFQAKENQRFMIAGLLARLSLPMMGIGIITLLAQLKGSYTLAGLVSATFVLTYALLSPQISRLVDKYGQFRVLPVVTVISVLGVFIIIITTWLSLPDIGLFIGALLTGAMPSMSAMVRARWTALYKNQPILQTAYSLETVFDDATFIVGPPLSVGITVALFPQAGLLVAAVLLAVGMALFISQRSTEPKVVAHDPLILPNKSIITMVGLQLLVVLMVALGVIVGSVDILSVTLAQLQQQPAMASLVLSAYAVGSCAMGIVFGGLTFNTPLPRLLFLSGLMTFLSIVPMWWVVGVYSLSVVVFISGLFFAPTMIIAMTLVEKIVPQNKLTEGMTWLLAGLNIGVAIGAMLTGKMVDTYGPYAGYAVAISGGIFVLISTWLSYLRDKTQQKIAVECENGH</sequence>
<feature type="transmembrane region" description="Helical" evidence="4">
    <location>
        <begin position="46"/>
        <end position="65"/>
    </location>
</feature>
<evidence type="ECO:0000256" key="2">
    <source>
        <dbReference type="ARBA" id="ARBA00022989"/>
    </source>
</evidence>
<evidence type="ECO:0000256" key="3">
    <source>
        <dbReference type="ARBA" id="ARBA00023136"/>
    </source>
</evidence>
<dbReference type="SUPFAM" id="SSF103473">
    <property type="entry name" value="MFS general substrate transporter"/>
    <property type="match status" value="1"/>
</dbReference>
<feature type="transmembrane region" description="Helical" evidence="4">
    <location>
        <begin position="210"/>
        <end position="230"/>
    </location>
</feature>
<evidence type="ECO:0000256" key="4">
    <source>
        <dbReference type="SAM" id="Phobius"/>
    </source>
</evidence>
<dbReference type="InterPro" id="IPR011701">
    <property type="entry name" value="MFS"/>
</dbReference>
<comment type="caution">
    <text evidence="6">The sequence shown here is derived from an EMBL/GenBank/DDBJ whole genome shotgun (WGS) entry which is preliminary data.</text>
</comment>
<keyword evidence="1 4" id="KW-0812">Transmembrane</keyword>
<evidence type="ECO:0000313" key="6">
    <source>
        <dbReference type="EMBL" id="ELR5216615.1"/>
    </source>
</evidence>
<proteinExistence type="predicted"/>
<dbReference type="PROSITE" id="PS50850">
    <property type="entry name" value="MFS"/>
    <property type="match status" value="1"/>
</dbReference>
<accession>A0A3R8W0K2</accession>
<gene>
    <name evidence="7" type="ORF">M0K77_001082</name>
    <name evidence="6" type="ORF">M0K77_RS05410</name>
</gene>
<dbReference type="PANTHER" id="PTHR23542:SF1">
    <property type="entry name" value="MAJOR FACILITATOR SUPERFAMILY (MFS) PROFILE DOMAIN-CONTAINING PROTEIN"/>
    <property type="match status" value="1"/>
</dbReference>
<feature type="transmembrane region" description="Helical" evidence="4">
    <location>
        <begin position="338"/>
        <end position="356"/>
    </location>
</feature>
<reference evidence="6" key="1">
    <citation type="submission" date="2023-10" db="EMBL/GenBank/DDBJ databases">
        <authorList>
            <consortium name="Clinical and Environmental Microbiology Branch: Whole genome sequencing antimicrobial resistance pathogens in the healthcare setting"/>
        </authorList>
    </citation>
    <scope>NUCLEOTIDE SEQUENCE</scope>
    <source>
        <strain evidence="6">2020QW-00022</strain>
    </source>
</reference>
<dbReference type="EMBL" id="ABEXCJ040000001">
    <property type="protein sequence ID" value="ELR5216615.1"/>
    <property type="molecule type" value="Genomic_DNA"/>
</dbReference>
<dbReference type="EMBL" id="ABEXCJ050000001">
    <property type="protein sequence ID" value="EMR4588802.1"/>
    <property type="molecule type" value="Genomic_DNA"/>
</dbReference>
<feature type="transmembrane region" description="Helical" evidence="4">
    <location>
        <begin position="304"/>
        <end position="326"/>
    </location>
</feature>
<name>A0A3R8W0K2_PRORE</name>
<feature type="transmembrane region" description="Helical" evidence="4">
    <location>
        <begin position="171"/>
        <end position="189"/>
    </location>
</feature>
<evidence type="ECO:0000259" key="5">
    <source>
        <dbReference type="PROSITE" id="PS50850"/>
    </source>
</evidence>
<feature type="transmembrane region" description="Helical" evidence="4">
    <location>
        <begin position="280"/>
        <end position="298"/>
    </location>
</feature>
<dbReference type="GO" id="GO:0022857">
    <property type="term" value="F:transmembrane transporter activity"/>
    <property type="evidence" value="ECO:0007669"/>
    <property type="project" value="InterPro"/>
</dbReference>
<dbReference type="InterPro" id="IPR036259">
    <property type="entry name" value="MFS_trans_sf"/>
</dbReference>
<dbReference type="OrthoDB" id="9180256at2"/>
<feature type="transmembrane region" description="Helical" evidence="4">
    <location>
        <begin position="77"/>
        <end position="99"/>
    </location>
</feature>
<dbReference type="PANTHER" id="PTHR23542">
    <property type="match status" value="1"/>
</dbReference>
<keyword evidence="3 4" id="KW-0472">Membrane</keyword>
<keyword evidence="2 4" id="KW-1133">Transmembrane helix</keyword>
<dbReference type="Gene3D" id="1.20.1250.20">
    <property type="entry name" value="MFS general substrate transporter like domains"/>
    <property type="match status" value="2"/>
</dbReference>
<feature type="transmembrane region" description="Helical" evidence="4">
    <location>
        <begin position="368"/>
        <end position="388"/>
    </location>
</feature>
<protein>
    <submittedName>
        <fullName evidence="6">MFS transporter</fullName>
    </submittedName>
</protein>
<dbReference type="Pfam" id="PF07690">
    <property type="entry name" value="MFS_1"/>
    <property type="match status" value="1"/>
</dbReference>
<evidence type="ECO:0000256" key="1">
    <source>
        <dbReference type="ARBA" id="ARBA00022692"/>
    </source>
</evidence>
<organism evidence="6">
    <name type="scientific">Providencia rettgeri</name>
    <dbReference type="NCBI Taxonomy" id="587"/>
    <lineage>
        <taxon>Bacteria</taxon>
        <taxon>Pseudomonadati</taxon>
        <taxon>Pseudomonadota</taxon>
        <taxon>Gammaproteobacteria</taxon>
        <taxon>Enterobacterales</taxon>
        <taxon>Morganellaceae</taxon>
        <taxon>Providencia</taxon>
    </lineage>
</organism>
<feature type="transmembrane region" description="Helical" evidence="4">
    <location>
        <begin position="20"/>
        <end position="40"/>
    </location>
</feature>